<dbReference type="InterPro" id="IPR039329">
    <property type="entry name" value="SIAE"/>
</dbReference>
<feature type="domain" description="Sialate O-acetylesterase" evidence="2">
    <location>
        <begin position="104"/>
        <end position="209"/>
    </location>
</feature>
<name>A0ABR7M9X0_9BACT</name>
<dbReference type="Proteomes" id="UP000765802">
    <property type="component" value="Unassembled WGS sequence"/>
</dbReference>
<evidence type="ECO:0000259" key="2">
    <source>
        <dbReference type="Pfam" id="PF03629"/>
    </source>
</evidence>
<keyword evidence="4" id="KW-1185">Reference proteome</keyword>
<protein>
    <submittedName>
        <fullName evidence="3">9-O-acetylesterase</fullName>
    </submittedName>
</protein>
<reference evidence="3 4" key="1">
    <citation type="submission" date="2016-07" db="EMBL/GenBank/DDBJ databases">
        <title>Genome analysis of Flavihumibacter stibioxidans YS-17.</title>
        <authorList>
            <person name="Shi K."/>
            <person name="Han Y."/>
            <person name="Wang G."/>
        </authorList>
    </citation>
    <scope>NUCLEOTIDE SEQUENCE [LARGE SCALE GENOMIC DNA]</scope>
    <source>
        <strain evidence="3 4">YS-17</strain>
    </source>
</reference>
<accession>A0ABR7M9X0</accession>
<organism evidence="3 4">
    <name type="scientific">Flavihumibacter stibioxidans</name>
    <dbReference type="NCBI Taxonomy" id="1834163"/>
    <lineage>
        <taxon>Bacteria</taxon>
        <taxon>Pseudomonadati</taxon>
        <taxon>Bacteroidota</taxon>
        <taxon>Chitinophagia</taxon>
        <taxon>Chitinophagales</taxon>
        <taxon>Chitinophagaceae</taxon>
        <taxon>Flavihumibacter</taxon>
    </lineage>
</organism>
<dbReference type="EMBL" id="MBUA01000012">
    <property type="protein sequence ID" value="MBC6491319.1"/>
    <property type="molecule type" value="Genomic_DNA"/>
</dbReference>
<gene>
    <name evidence="3" type="ORF">BC349_09770</name>
</gene>
<evidence type="ECO:0000313" key="4">
    <source>
        <dbReference type="Proteomes" id="UP000765802"/>
    </source>
</evidence>
<evidence type="ECO:0000256" key="1">
    <source>
        <dbReference type="ARBA" id="ARBA00022801"/>
    </source>
</evidence>
<dbReference type="PANTHER" id="PTHR22901:SF0">
    <property type="entry name" value="SIALATE O-ACETYLESTERASE"/>
    <property type="match status" value="1"/>
</dbReference>
<keyword evidence="1" id="KW-0378">Hydrolase</keyword>
<dbReference type="SUPFAM" id="SSF49785">
    <property type="entry name" value="Galactose-binding domain-like"/>
    <property type="match status" value="1"/>
</dbReference>
<dbReference type="Pfam" id="PF03629">
    <property type="entry name" value="SASA"/>
    <property type="match status" value="2"/>
</dbReference>
<dbReference type="SUPFAM" id="SSF52266">
    <property type="entry name" value="SGNH hydrolase"/>
    <property type="match status" value="1"/>
</dbReference>
<dbReference type="InterPro" id="IPR008979">
    <property type="entry name" value="Galactose-bd-like_sf"/>
</dbReference>
<dbReference type="InterPro" id="IPR036514">
    <property type="entry name" value="SGNH_hydro_sf"/>
</dbReference>
<dbReference type="Gene3D" id="3.40.50.1110">
    <property type="entry name" value="SGNH hydrolase"/>
    <property type="match status" value="2"/>
</dbReference>
<feature type="domain" description="Sialate O-acetylesterase" evidence="2">
    <location>
        <begin position="398"/>
        <end position="530"/>
    </location>
</feature>
<proteinExistence type="predicted"/>
<sequence>MKQLFIILLLMAVGAGQEIKAEIKLPRIIRDSMILQRDQPVNIWGWSAANENISLRFRGKTYRTRGNAAGQWMLRLPATAAGGPYTMEVQGTNTIRLKEILFGEVWFCSGQSNMVHQMNIHDIAYAKEIATANNPEIRQFLVPVGTSLTGPASDLPAGNWTAAVGENVRPFSAVAYFFAKKIQERYQVPVGIINASVGGTPIRAWIGEEGFSGFASEQELIRKNKNAAVMNTAQGAATPAMEGSGWSMEKGLSGDIKWYETGYRPAGWRNIFIPGYWEDQGLRDLDGTVWYRREINLPASMAGRPGKVFLGRIVDADELYINGKKIGHTGYQYPQRRYPLAVGILQAGKNTFVVRVTNHGGKGGFVPDKPYYLVAGEDTVHLSGQWQYKVGAVQTMAAPASGFSEQHQPSALYNAMVAPLTNYTIKGFCWYQGETDAGNPLAYEALAKAQIGQWRQVWNQGELPFLYVQLPGYMDYRYLPAESNWAQLREVQRKLLSVPRTGMAVAIDLGEWNDIHPDNKKDVGERLAFNALKIAYGENIVYTGPLFREAVTSGNKITLHFDHTGGGLVTSDGEAPGDIAIAGADKKFVWAKAVIEGNTILVWHDSIREPRYVRYAWADNPVQANIYNREGLPASPFMKGW</sequence>
<evidence type="ECO:0000313" key="3">
    <source>
        <dbReference type="EMBL" id="MBC6491319.1"/>
    </source>
</evidence>
<dbReference type="PANTHER" id="PTHR22901">
    <property type="entry name" value="SIALATE O-ACETYLESTERASE"/>
    <property type="match status" value="1"/>
</dbReference>
<comment type="caution">
    <text evidence="3">The sequence shown here is derived from an EMBL/GenBank/DDBJ whole genome shotgun (WGS) entry which is preliminary data.</text>
</comment>
<dbReference type="InterPro" id="IPR005181">
    <property type="entry name" value="SASA"/>
</dbReference>
<dbReference type="RefSeq" id="WP_187256621.1">
    <property type="nucleotide sequence ID" value="NZ_JBHULF010000014.1"/>
</dbReference>